<protein>
    <submittedName>
        <fullName evidence="1">Uncharacterized protein</fullName>
    </submittedName>
</protein>
<dbReference type="AlphaFoldDB" id="A0A930UE68"/>
<name>A0A930UE68_9FLAO</name>
<dbReference type="EMBL" id="JADHEC010000024">
    <property type="protein sequence ID" value="MBF2709124.1"/>
    <property type="molecule type" value="Genomic_DNA"/>
</dbReference>
<gene>
    <name evidence="1" type="ORF">IR213_11035</name>
</gene>
<keyword evidence="2" id="KW-1185">Reference proteome</keyword>
<sequence>MLNEPEAIYSEEKNIIENLKSEIKLKDKIIQLQEEKIELILKSEKKDS</sequence>
<evidence type="ECO:0000313" key="1">
    <source>
        <dbReference type="EMBL" id="MBF2709124.1"/>
    </source>
</evidence>
<dbReference type="RefSeq" id="WP_194312378.1">
    <property type="nucleotide sequence ID" value="NZ_JADHEC010000024.1"/>
</dbReference>
<comment type="caution">
    <text evidence="1">The sequence shown here is derived from an EMBL/GenBank/DDBJ whole genome shotgun (WGS) entry which is preliminary data.</text>
</comment>
<proteinExistence type="predicted"/>
<organism evidence="1 2">
    <name type="scientific">Flavobacterium soyangense</name>
    <dbReference type="NCBI Taxonomy" id="2023265"/>
    <lineage>
        <taxon>Bacteria</taxon>
        <taxon>Pseudomonadati</taxon>
        <taxon>Bacteroidota</taxon>
        <taxon>Flavobacteriia</taxon>
        <taxon>Flavobacteriales</taxon>
        <taxon>Flavobacteriaceae</taxon>
        <taxon>Flavobacterium</taxon>
    </lineage>
</organism>
<dbReference type="Proteomes" id="UP000646211">
    <property type="component" value="Unassembled WGS sequence"/>
</dbReference>
<evidence type="ECO:0000313" key="2">
    <source>
        <dbReference type="Proteomes" id="UP000646211"/>
    </source>
</evidence>
<accession>A0A930UE68</accession>
<reference evidence="1" key="1">
    <citation type="submission" date="2020-11" db="EMBL/GenBank/DDBJ databases">
        <title>Genome of Flavobacterium soyangense.</title>
        <authorList>
            <person name="Liu Q."/>
            <person name="Xin Y.-H."/>
        </authorList>
    </citation>
    <scope>NUCLEOTIDE SEQUENCE</scope>
    <source>
        <strain evidence="1">CGMCC 1.13493</strain>
    </source>
</reference>